<dbReference type="InterPro" id="IPR050902">
    <property type="entry name" value="ABC_Transporter_SBP"/>
</dbReference>
<accession>A0A0A7EN01</accession>
<evidence type="ECO:0000259" key="1">
    <source>
        <dbReference type="PROSITE" id="PS50983"/>
    </source>
</evidence>
<dbReference type="eggNOG" id="COG4558">
    <property type="taxonomic scope" value="Bacteria"/>
</dbReference>
<dbReference type="Pfam" id="PF01497">
    <property type="entry name" value="Peripla_BP_2"/>
    <property type="match status" value="1"/>
</dbReference>
<protein>
    <submittedName>
        <fullName evidence="2">Hemin ABC transporter substrate-binding protein</fullName>
    </submittedName>
</protein>
<dbReference type="PANTHER" id="PTHR30535:SF4">
    <property type="entry name" value="HEMIN-BINDING PERIPLASMIC PROTEIN HMUT"/>
    <property type="match status" value="1"/>
</dbReference>
<reference evidence="2 3" key="1">
    <citation type="submission" date="2014-11" db="EMBL/GenBank/DDBJ databases">
        <title>Complete Genome Sequence of Pseudoalteromonas sp. Strain OCN003 Isolated from Kaneohe Bay, Oahu, Hawaii.</title>
        <authorList>
            <person name="Beurmann S."/>
            <person name="Videau P."/>
            <person name="Ushijima B."/>
            <person name="Smith A.M."/>
            <person name="Aeby G.S."/>
            <person name="Callahan S.M."/>
            <person name="Belcaid M."/>
        </authorList>
    </citation>
    <scope>NUCLEOTIDE SEQUENCE [LARGE SCALE GENOMIC DNA]</scope>
    <source>
        <strain evidence="2 3">OCN003</strain>
    </source>
</reference>
<sequence length="305" mass="33056">MKVSIQRFLKLNIWLLLLVPLLGKAAQDIERIVVSGGSITEIIYAFNEQQRIVGVDSTSVFPSDATNKPQVGYVRRINVEGILSLNPELLLGEADTGPEKVLKQLQNTGLKTHIFSENDNLAGVENKIKKVAQLLNVEEKGKQLVNHIAKDRNALTHLLSQVTSTPNVLFVLNLRSGQPIVSGAGTSAHEIITAAGATNIAATHFNGWKPLSTEAAMAMNPDFIIAMGRHGQDKVADLASIPHFKFSNAVKKNQVLIFDGSYLLGMGPRTPQAVAELASKLHPNAKLPNDYQFSALQSATKVESL</sequence>
<keyword evidence="3" id="KW-1185">Reference proteome</keyword>
<dbReference type="InterPro" id="IPR002491">
    <property type="entry name" value="ABC_transptr_periplasmic_BD"/>
</dbReference>
<dbReference type="RefSeq" id="WP_040136451.1">
    <property type="nucleotide sequence ID" value="NZ_CP009889.1"/>
</dbReference>
<dbReference type="AlphaFoldDB" id="A0A0A7EN01"/>
<organism evidence="2 3">
    <name type="scientific">Pseudoalteromonas piratica</name>
    <dbReference type="NCBI Taxonomy" id="1348114"/>
    <lineage>
        <taxon>Bacteria</taxon>
        <taxon>Pseudomonadati</taxon>
        <taxon>Pseudomonadota</taxon>
        <taxon>Gammaproteobacteria</taxon>
        <taxon>Alteromonadales</taxon>
        <taxon>Pseudoalteromonadaceae</taxon>
        <taxon>Pseudoalteromonas</taxon>
    </lineage>
</organism>
<dbReference type="PANTHER" id="PTHR30535">
    <property type="entry name" value="VITAMIN B12-BINDING PROTEIN"/>
    <property type="match status" value="1"/>
</dbReference>
<name>A0A0A7EN01_9GAMM</name>
<gene>
    <name evidence="2" type="ORF">OM33_20720</name>
</gene>
<evidence type="ECO:0000313" key="3">
    <source>
        <dbReference type="Proteomes" id="UP000030341"/>
    </source>
</evidence>
<feature type="domain" description="Fe/B12 periplasmic-binding" evidence="1">
    <location>
        <begin position="31"/>
        <end position="285"/>
    </location>
</feature>
<dbReference type="OrthoDB" id="9797736at2"/>
<evidence type="ECO:0000313" key="2">
    <source>
        <dbReference type="EMBL" id="AIY67451.1"/>
    </source>
</evidence>
<dbReference type="PROSITE" id="PS50983">
    <property type="entry name" value="FE_B12_PBP"/>
    <property type="match status" value="1"/>
</dbReference>
<proteinExistence type="predicted"/>
<dbReference type="HOGENOM" id="CLU_038034_6_0_6"/>
<dbReference type="EMBL" id="CP009889">
    <property type="protein sequence ID" value="AIY67451.1"/>
    <property type="molecule type" value="Genomic_DNA"/>
</dbReference>
<dbReference type="KEGG" id="pseo:OM33_20720"/>
<dbReference type="Proteomes" id="UP000030341">
    <property type="component" value="Chromosome 2"/>
</dbReference>
<dbReference type="STRING" id="1348114.OM33_20720"/>
<dbReference type="SUPFAM" id="SSF53807">
    <property type="entry name" value="Helical backbone' metal receptor"/>
    <property type="match status" value="1"/>
</dbReference>
<dbReference type="Gene3D" id="3.40.50.1980">
    <property type="entry name" value="Nitrogenase molybdenum iron protein domain"/>
    <property type="match status" value="2"/>
</dbReference>